<dbReference type="PANTHER" id="PTHR43537">
    <property type="entry name" value="TRANSCRIPTIONAL REGULATOR, GNTR FAMILY"/>
    <property type="match status" value="1"/>
</dbReference>
<proteinExistence type="predicted"/>
<dbReference type="PROSITE" id="PS50949">
    <property type="entry name" value="HTH_GNTR"/>
    <property type="match status" value="1"/>
</dbReference>
<reference evidence="5 6" key="1">
    <citation type="submission" date="2019-06" db="EMBL/GenBank/DDBJ databases">
        <title>New taxonomy in bacterial strain CC-CFT640, isolated from vineyard.</title>
        <authorList>
            <person name="Lin S.-Y."/>
            <person name="Tsai C.-F."/>
            <person name="Young C.-C."/>
        </authorList>
    </citation>
    <scope>NUCLEOTIDE SEQUENCE [LARGE SCALE GENOMIC DNA]</scope>
    <source>
        <strain evidence="5 6">CC-CFT640</strain>
    </source>
</reference>
<dbReference type="CDD" id="cd07377">
    <property type="entry name" value="WHTH_GntR"/>
    <property type="match status" value="1"/>
</dbReference>
<dbReference type="GO" id="GO:0003677">
    <property type="term" value="F:DNA binding"/>
    <property type="evidence" value="ECO:0007669"/>
    <property type="project" value="UniProtKB-KW"/>
</dbReference>
<dbReference type="SMART" id="SM00345">
    <property type="entry name" value="HTH_GNTR"/>
    <property type="match status" value="1"/>
</dbReference>
<dbReference type="SMART" id="SM00895">
    <property type="entry name" value="FCD"/>
    <property type="match status" value="1"/>
</dbReference>
<dbReference type="SUPFAM" id="SSF46785">
    <property type="entry name" value="Winged helix' DNA-binding domain"/>
    <property type="match status" value="1"/>
</dbReference>
<dbReference type="GO" id="GO:0003700">
    <property type="term" value="F:DNA-binding transcription factor activity"/>
    <property type="evidence" value="ECO:0007669"/>
    <property type="project" value="InterPro"/>
</dbReference>
<dbReference type="SUPFAM" id="SSF48008">
    <property type="entry name" value="GntR ligand-binding domain-like"/>
    <property type="match status" value="1"/>
</dbReference>
<feature type="domain" description="HTH gntR-type" evidence="4">
    <location>
        <begin position="1"/>
        <end position="61"/>
    </location>
</feature>
<dbReference type="InterPro" id="IPR011711">
    <property type="entry name" value="GntR_C"/>
</dbReference>
<organism evidence="5 6">
    <name type="scientific">Vineibacter terrae</name>
    <dbReference type="NCBI Taxonomy" id="2586908"/>
    <lineage>
        <taxon>Bacteria</taxon>
        <taxon>Pseudomonadati</taxon>
        <taxon>Pseudomonadota</taxon>
        <taxon>Alphaproteobacteria</taxon>
        <taxon>Hyphomicrobiales</taxon>
        <taxon>Vineibacter</taxon>
    </lineage>
</organism>
<evidence type="ECO:0000259" key="4">
    <source>
        <dbReference type="PROSITE" id="PS50949"/>
    </source>
</evidence>
<sequence>MDMMRRAVITGRYAPGQALREETLEAEYRVSRGPIREALRLLELRGLVTHAPRRGFRVRTYTVKDIEDLYRMRALLERHAVECLRDAALDALVERLEASNARMATQLNKGNIEGYLAENVTFHTLVIDASGNEPLKRTLNVLNEMAEPLRYALLSRNLKKGRSLADHRRITELLRSGRIDVAASTTEAHILDNLPALLALADKL</sequence>
<dbReference type="PANTHER" id="PTHR43537:SF24">
    <property type="entry name" value="GLUCONATE OPERON TRANSCRIPTIONAL REPRESSOR"/>
    <property type="match status" value="1"/>
</dbReference>
<keyword evidence="2" id="KW-0238">DNA-binding</keyword>
<keyword evidence="6" id="KW-1185">Reference proteome</keyword>
<accession>A0A5C8PRH4</accession>
<gene>
    <name evidence="5" type="ORF">FHP25_09240</name>
</gene>
<dbReference type="EMBL" id="VDUZ01000008">
    <property type="protein sequence ID" value="TXL77605.1"/>
    <property type="molecule type" value="Genomic_DNA"/>
</dbReference>
<evidence type="ECO:0000256" key="1">
    <source>
        <dbReference type="ARBA" id="ARBA00023015"/>
    </source>
</evidence>
<comment type="caution">
    <text evidence="5">The sequence shown here is derived from an EMBL/GenBank/DDBJ whole genome shotgun (WGS) entry which is preliminary data.</text>
</comment>
<dbReference type="AlphaFoldDB" id="A0A5C8PRH4"/>
<evidence type="ECO:0000256" key="3">
    <source>
        <dbReference type="ARBA" id="ARBA00023163"/>
    </source>
</evidence>
<evidence type="ECO:0000256" key="2">
    <source>
        <dbReference type="ARBA" id="ARBA00023125"/>
    </source>
</evidence>
<dbReference type="Proteomes" id="UP000321638">
    <property type="component" value="Unassembled WGS sequence"/>
</dbReference>
<keyword evidence="1" id="KW-0805">Transcription regulation</keyword>
<dbReference type="InterPro" id="IPR008920">
    <property type="entry name" value="TF_FadR/GntR_C"/>
</dbReference>
<dbReference type="InterPro" id="IPR000524">
    <property type="entry name" value="Tscrpt_reg_HTH_GntR"/>
</dbReference>
<dbReference type="Pfam" id="PF07729">
    <property type="entry name" value="FCD"/>
    <property type="match status" value="1"/>
</dbReference>
<evidence type="ECO:0000313" key="5">
    <source>
        <dbReference type="EMBL" id="TXL77605.1"/>
    </source>
</evidence>
<evidence type="ECO:0000313" key="6">
    <source>
        <dbReference type="Proteomes" id="UP000321638"/>
    </source>
</evidence>
<dbReference type="Pfam" id="PF00392">
    <property type="entry name" value="GntR"/>
    <property type="match status" value="1"/>
</dbReference>
<dbReference type="Gene3D" id="1.10.10.10">
    <property type="entry name" value="Winged helix-like DNA-binding domain superfamily/Winged helix DNA-binding domain"/>
    <property type="match status" value="1"/>
</dbReference>
<dbReference type="InterPro" id="IPR036388">
    <property type="entry name" value="WH-like_DNA-bd_sf"/>
</dbReference>
<protein>
    <submittedName>
        <fullName evidence="5">GntR family transcriptional regulator</fullName>
    </submittedName>
</protein>
<dbReference type="InterPro" id="IPR036390">
    <property type="entry name" value="WH_DNA-bd_sf"/>
</dbReference>
<name>A0A5C8PRH4_9HYPH</name>
<keyword evidence="3" id="KW-0804">Transcription</keyword>
<dbReference type="Gene3D" id="1.20.120.530">
    <property type="entry name" value="GntR ligand-binding domain-like"/>
    <property type="match status" value="1"/>
</dbReference>